<comment type="caution">
    <text evidence="2">The sequence shown here is derived from an EMBL/GenBank/DDBJ whole genome shotgun (WGS) entry which is preliminary data.</text>
</comment>
<evidence type="ECO:0000256" key="1">
    <source>
        <dbReference type="SAM" id="Phobius"/>
    </source>
</evidence>
<evidence type="ECO:0008006" key="4">
    <source>
        <dbReference type="Google" id="ProtNLM"/>
    </source>
</evidence>
<dbReference type="EMBL" id="BAAAQT010000006">
    <property type="protein sequence ID" value="GAA2174884.1"/>
    <property type="molecule type" value="Genomic_DNA"/>
</dbReference>
<proteinExistence type="predicted"/>
<feature type="transmembrane region" description="Helical" evidence="1">
    <location>
        <begin position="12"/>
        <end position="33"/>
    </location>
</feature>
<accession>A0ABN3AV22</accession>
<evidence type="ECO:0000313" key="3">
    <source>
        <dbReference type="Proteomes" id="UP001501599"/>
    </source>
</evidence>
<feature type="transmembrane region" description="Helical" evidence="1">
    <location>
        <begin position="83"/>
        <end position="108"/>
    </location>
</feature>
<evidence type="ECO:0000313" key="2">
    <source>
        <dbReference type="EMBL" id="GAA2174884.1"/>
    </source>
</evidence>
<organism evidence="2 3">
    <name type="scientific">Agrococcus versicolor</name>
    <dbReference type="NCBI Taxonomy" id="501482"/>
    <lineage>
        <taxon>Bacteria</taxon>
        <taxon>Bacillati</taxon>
        <taxon>Actinomycetota</taxon>
        <taxon>Actinomycetes</taxon>
        <taxon>Micrococcales</taxon>
        <taxon>Microbacteriaceae</taxon>
        <taxon>Agrococcus</taxon>
    </lineage>
</organism>
<dbReference type="Proteomes" id="UP001501599">
    <property type="component" value="Unassembled WGS sequence"/>
</dbReference>
<reference evidence="2 3" key="1">
    <citation type="journal article" date="2019" name="Int. J. Syst. Evol. Microbiol.">
        <title>The Global Catalogue of Microorganisms (GCM) 10K type strain sequencing project: providing services to taxonomists for standard genome sequencing and annotation.</title>
        <authorList>
            <consortium name="The Broad Institute Genomics Platform"/>
            <consortium name="The Broad Institute Genome Sequencing Center for Infectious Disease"/>
            <person name="Wu L."/>
            <person name="Ma J."/>
        </authorList>
    </citation>
    <scope>NUCLEOTIDE SEQUENCE [LARGE SCALE GENOMIC DNA]</scope>
    <source>
        <strain evidence="2 3">JCM 16026</strain>
    </source>
</reference>
<protein>
    <recommendedName>
        <fullName evidence="4">DUF2946 domain-containing protein</fullName>
    </recommendedName>
</protein>
<dbReference type="InterPro" id="IPR046151">
    <property type="entry name" value="DUF6153"/>
</dbReference>
<dbReference type="Pfam" id="PF19650">
    <property type="entry name" value="DUF6153"/>
    <property type="match status" value="1"/>
</dbReference>
<name>A0ABN3AV22_9MICO</name>
<sequence>MRPLRALTGRRHLAVWLGLAVVVIGGLLGMHALNLHAQTPHATAAHATTAHDAGGAAHATSDDTSHAALPCDSCGEQPAGHEAAMACVLALLITLLLLPAPRLFAAVVERIRWLASMPARIGVAAAPTRSLYELSVIRT</sequence>
<dbReference type="RefSeq" id="WP_344343645.1">
    <property type="nucleotide sequence ID" value="NZ_BAAAQT010000006.1"/>
</dbReference>
<keyword evidence="1" id="KW-0812">Transmembrane</keyword>
<keyword evidence="3" id="KW-1185">Reference proteome</keyword>
<gene>
    <name evidence="2" type="ORF">GCM10009846_22550</name>
</gene>
<keyword evidence="1" id="KW-1133">Transmembrane helix</keyword>
<keyword evidence="1" id="KW-0472">Membrane</keyword>